<reference evidence="1 2" key="1">
    <citation type="submission" date="2020-02" db="EMBL/GenBank/DDBJ databases">
        <title>Draft genome sequence of Haematococcus lacustris strain NIES-144.</title>
        <authorList>
            <person name="Morimoto D."/>
            <person name="Nakagawa S."/>
            <person name="Yoshida T."/>
            <person name="Sawayama S."/>
        </authorList>
    </citation>
    <scope>NUCLEOTIDE SEQUENCE [LARGE SCALE GENOMIC DNA]</scope>
    <source>
        <strain evidence="1 2">NIES-144</strain>
    </source>
</reference>
<dbReference type="AlphaFoldDB" id="A0A699YY35"/>
<dbReference type="EMBL" id="BLLF01000447">
    <property type="protein sequence ID" value="GFH11906.1"/>
    <property type="molecule type" value="Genomic_DNA"/>
</dbReference>
<comment type="caution">
    <text evidence="1">The sequence shown here is derived from an EMBL/GenBank/DDBJ whole genome shotgun (WGS) entry which is preliminary data.</text>
</comment>
<evidence type="ECO:0000313" key="2">
    <source>
        <dbReference type="Proteomes" id="UP000485058"/>
    </source>
</evidence>
<proteinExistence type="predicted"/>
<keyword evidence="2" id="KW-1185">Reference proteome</keyword>
<name>A0A699YY35_HAELA</name>
<evidence type="ECO:0000313" key="1">
    <source>
        <dbReference type="EMBL" id="GFH11906.1"/>
    </source>
</evidence>
<organism evidence="1 2">
    <name type="scientific">Haematococcus lacustris</name>
    <name type="common">Green alga</name>
    <name type="synonym">Haematococcus pluvialis</name>
    <dbReference type="NCBI Taxonomy" id="44745"/>
    <lineage>
        <taxon>Eukaryota</taxon>
        <taxon>Viridiplantae</taxon>
        <taxon>Chlorophyta</taxon>
        <taxon>core chlorophytes</taxon>
        <taxon>Chlorophyceae</taxon>
        <taxon>CS clade</taxon>
        <taxon>Chlamydomonadales</taxon>
        <taxon>Haematococcaceae</taxon>
        <taxon>Haematococcus</taxon>
    </lineage>
</organism>
<gene>
    <name evidence="1" type="ORF">HaLaN_07488</name>
</gene>
<dbReference type="Proteomes" id="UP000485058">
    <property type="component" value="Unassembled WGS sequence"/>
</dbReference>
<protein>
    <submittedName>
        <fullName evidence="1">Uncharacterized protein</fullName>
    </submittedName>
</protein>
<sequence>MTNLCTNLPECTCSQQLMCLWSGNPHILAKRPAPSRTSRSHVCRTSVVCATDMSCIVNG</sequence>
<accession>A0A699YY35</accession>